<dbReference type="AlphaFoldDB" id="A0A150XLD8"/>
<reference evidence="1 2" key="1">
    <citation type="submission" date="2016-01" db="EMBL/GenBank/DDBJ databases">
        <title>Genome sequencing of Roseivirga echinicomitans KMM 6058.</title>
        <authorList>
            <person name="Selvaratnam C."/>
            <person name="Thevarajoo S."/>
            <person name="Goh K.M."/>
            <person name="Ee R."/>
            <person name="Chan K.-G."/>
            <person name="Chong C.S."/>
        </authorList>
    </citation>
    <scope>NUCLEOTIDE SEQUENCE [LARGE SCALE GENOMIC DNA]</scope>
    <source>
        <strain evidence="1 2">KMM 6058</strain>
    </source>
</reference>
<dbReference type="SUPFAM" id="SSF54637">
    <property type="entry name" value="Thioesterase/thiol ester dehydrase-isomerase"/>
    <property type="match status" value="1"/>
</dbReference>
<sequence length="167" mass="19948">MIKELTKAPESQVLVRFQDCDPYGHLNNSKYLDYMLNVREDHLINTYDFDVFRMAKEEGRAWVVGHHEMTYVKPVFVMEKVIVQSRLISYTEKYVQAEMVMYDLHKTHVKAVLWTKFFHFDIKAQRGKEHSEDHLTLFKKLLVPIGDERIERRGRALTEELKAVRFQ</sequence>
<dbReference type="Gene3D" id="3.10.129.10">
    <property type="entry name" value="Hotdog Thioesterase"/>
    <property type="match status" value="1"/>
</dbReference>
<accession>A0A150XLD8</accession>
<evidence type="ECO:0008006" key="3">
    <source>
        <dbReference type="Google" id="ProtNLM"/>
    </source>
</evidence>
<name>A0A150XLD8_9BACT</name>
<dbReference type="CDD" id="cd00586">
    <property type="entry name" value="4HBT"/>
    <property type="match status" value="1"/>
</dbReference>
<protein>
    <recommendedName>
        <fullName evidence="3">Thioesterase</fullName>
    </recommendedName>
</protein>
<organism evidence="1 2">
    <name type="scientific">Roseivirga echinicomitans</name>
    <dbReference type="NCBI Taxonomy" id="296218"/>
    <lineage>
        <taxon>Bacteria</taxon>
        <taxon>Pseudomonadati</taxon>
        <taxon>Bacteroidota</taxon>
        <taxon>Cytophagia</taxon>
        <taxon>Cytophagales</taxon>
        <taxon>Roseivirgaceae</taxon>
        <taxon>Roseivirga</taxon>
    </lineage>
</organism>
<dbReference type="Proteomes" id="UP000075615">
    <property type="component" value="Unassembled WGS sequence"/>
</dbReference>
<dbReference type="OrthoDB" id="9791529at2"/>
<evidence type="ECO:0000313" key="2">
    <source>
        <dbReference type="Proteomes" id="UP000075615"/>
    </source>
</evidence>
<dbReference type="EMBL" id="LRDB01000010">
    <property type="protein sequence ID" value="KYG79521.1"/>
    <property type="molecule type" value="Genomic_DNA"/>
</dbReference>
<dbReference type="Pfam" id="PF13279">
    <property type="entry name" value="4HBT_2"/>
    <property type="match status" value="1"/>
</dbReference>
<gene>
    <name evidence="1" type="ORF">AWN68_17790</name>
</gene>
<dbReference type="InterPro" id="IPR029069">
    <property type="entry name" value="HotDog_dom_sf"/>
</dbReference>
<keyword evidence="2" id="KW-1185">Reference proteome</keyword>
<dbReference type="RefSeq" id="WP_068414131.1">
    <property type="nucleotide sequence ID" value="NZ_LRDB01000010.1"/>
</dbReference>
<comment type="caution">
    <text evidence="1">The sequence shown here is derived from an EMBL/GenBank/DDBJ whole genome shotgun (WGS) entry which is preliminary data.</text>
</comment>
<dbReference type="STRING" id="296218.AWN68_17790"/>
<proteinExistence type="predicted"/>
<evidence type="ECO:0000313" key="1">
    <source>
        <dbReference type="EMBL" id="KYG79521.1"/>
    </source>
</evidence>